<proteinExistence type="predicted"/>
<comment type="caution">
    <text evidence="1">The sequence shown here is derived from an EMBL/GenBank/DDBJ whole genome shotgun (WGS) entry which is preliminary data.</text>
</comment>
<evidence type="ECO:0000313" key="2">
    <source>
        <dbReference type="Proteomes" id="UP001497535"/>
    </source>
</evidence>
<protein>
    <submittedName>
        <fullName evidence="1">Uncharacterized protein</fullName>
    </submittedName>
</protein>
<gene>
    <name evidence="1" type="ORF">MENTE1834_LOCUS1645</name>
</gene>
<name>A0ACB0XP00_MELEN</name>
<evidence type="ECO:0000313" key="1">
    <source>
        <dbReference type="EMBL" id="CAK5010525.1"/>
    </source>
</evidence>
<dbReference type="Proteomes" id="UP001497535">
    <property type="component" value="Unassembled WGS sequence"/>
</dbReference>
<dbReference type="EMBL" id="CAVMJV010000001">
    <property type="protein sequence ID" value="CAK5010525.1"/>
    <property type="molecule type" value="Genomic_DNA"/>
</dbReference>
<keyword evidence="2" id="KW-1185">Reference proteome</keyword>
<organism evidence="1 2">
    <name type="scientific">Meloidogyne enterolobii</name>
    <name type="common">Root-knot nematode worm</name>
    <name type="synonym">Meloidogyne mayaguensis</name>
    <dbReference type="NCBI Taxonomy" id="390850"/>
    <lineage>
        <taxon>Eukaryota</taxon>
        <taxon>Metazoa</taxon>
        <taxon>Ecdysozoa</taxon>
        <taxon>Nematoda</taxon>
        <taxon>Chromadorea</taxon>
        <taxon>Rhabditida</taxon>
        <taxon>Tylenchina</taxon>
        <taxon>Tylenchomorpha</taxon>
        <taxon>Tylenchoidea</taxon>
        <taxon>Meloidogynidae</taxon>
        <taxon>Meloidogyninae</taxon>
        <taxon>Meloidogyne</taxon>
    </lineage>
</organism>
<reference evidence="1" key="1">
    <citation type="submission" date="2023-11" db="EMBL/GenBank/DDBJ databases">
        <authorList>
            <person name="Poullet M."/>
        </authorList>
    </citation>
    <scope>NUCLEOTIDE SEQUENCE</scope>
    <source>
        <strain evidence="1">E1834</strain>
    </source>
</reference>
<accession>A0ACB0XP00</accession>
<sequence length="81" mass="9246">MTDLKLVFFHNNSKKLEKASHVLVESVLGDPRFNSRKGTILGFVGSPLCYDDSDEEPRIEYLLGVGGRWKHVSIIFILVRR</sequence>